<protein>
    <submittedName>
        <fullName evidence="6">Uncharacterized protein</fullName>
    </submittedName>
</protein>
<dbReference type="GO" id="GO:1990904">
    <property type="term" value="C:ribonucleoprotein complex"/>
    <property type="evidence" value="ECO:0007669"/>
    <property type="project" value="UniProtKB-KW"/>
</dbReference>
<evidence type="ECO:0000256" key="4">
    <source>
        <dbReference type="RuleBase" id="RU000666"/>
    </source>
</evidence>
<dbReference type="InterPro" id="IPR053708">
    <property type="entry name" value="Ribosomal_LSU_eL42"/>
</dbReference>
<feature type="region of interest" description="Disordered" evidence="5">
    <location>
        <begin position="307"/>
        <end position="369"/>
    </location>
</feature>
<dbReference type="PANTHER" id="PTHR10369">
    <property type="entry name" value="60S RIBOSOMAL PROTEIN L36A/L44"/>
    <property type="match status" value="1"/>
</dbReference>
<dbReference type="PROSITE" id="PS01172">
    <property type="entry name" value="RIBOSOMAL_L44E"/>
    <property type="match status" value="1"/>
</dbReference>
<dbReference type="GO" id="GO:0006412">
    <property type="term" value="P:translation"/>
    <property type="evidence" value="ECO:0007669"/>
    <property type="project" value="InterPro"/>
</dbReference>
<evidence type="ECO:0000313" key="7">
    <source>
        <dbReference type="Proteomes" id="UP001177023"/>
    </source>
</evidence>
<feature type="compositionally biased region" description="Low complexity" evidence="5">
    <location>
        <begin position="235"/>
        <end position="250"/>
    </location>
</feature>
<feature type="compositionally biased region" description="Low complexity" evidence="5">
    <location>
        <begin position="409"/>
        <end position="420"/>
    </location>
</feature>
<proteinExistence type="inferred from homology"/>
<gene>
    <name evidence="6" type="ORF">MSPICULIGERA_LOCUS3240</name>
</gene>
<feature type="compositionally biased region" description="Basic and acidic residues" evidence="5">
    <location>
        <begin position="460"/>
        <end position="477"/>
    </location>
</feature>
<sequence>MVNVPKARKTFCDGKCRKHTNHKVTQYKKGKESTFAQGRRRYDAKQSGFGGQSKPIFRKKAKTTKKIVLRMECTECKHKKQLAIKRCKHFELGGQKKSRNAKQLYLNDASSYGTAINGVNYVKKSHPLNDGDTFIVGDHEFVVEILPEMKPPPNQQQAKITGFFAASQGTQRATQRNSIEVLGENTQRSSAKRSAGSSNISQKSQVDSSPQQPISSVPTPSQRANYSLKTDETQRSSVASSAAATTSRTAPPAPKRIPSTSANANSAKSAFFDDDDIISVPSSSTTQNRGGNGRLQARASALQTINNRKSTTSGEEGTQNSAPSAHTTRRGMPERIPSTSAQLKRSDPPSQSRLTSSRSSAPQNETQSELLTSMIKEEPEEDELFVLPPAKRICAEPRATRQSAMKQESQASNSSQASRRTPLSSSGKDNYQELRDKFSDLSAQFCSGNSAVAGEEADSEERPQDNEMDSQAHDLEISRLDRPIVTQFSDLFRKTQPRQSPGGFSLNTLDTSKPNFKRFRKAQQGRFNASIHPEMTETNRRLPPARLAGADLADFRKFAPGENLD</sequence>
<dbReference type="InterPro" id="IPR000552">
    <property type="entry name" value="Ribosomal_eL44"/>
</dbReference>
<dbReference type="FunFam" id="3.10.450.80:FF:000001">
    <property type="entry name" value="60S ribosomal protein L44"/>
    <property type="match status" value="1"/>
</dbReference>
<evidence type="ECO:0000256" key="5">
    <source>
        <dbReference type="SAM" id="MobiDB-lite"/>
    </source>
</evidence>
<dbReference type="Proteomes" id="UP001177023">
    <property type="component" value="Unassembled WGS sequence"/>
</dbReference>
<keyword evidence="3 4" id="KW-0687">Ribonucleoprotein</keyword>
<dbReference type="EMBL" id="CATQJA010000889">
    <property type="protein sequence ID" value="CAJ0564566.1"/>
    <property type="molecule type" value="Genomic_DNA"/>
</dbReference>
<dbReference type="SUPFAM" id="SSF49879">
    <property type="entry name" value="SMAD/FHA domain"/>
    <property type="match status" value="1"/>
</dbReference>
<dbReference type="InterPro" id="IPR011332">
    <property type="entry name" value="Ribosomal_zn-bd"/>
</dbReference>
<feature type="compositionally biased region" description="Polar residues" evidence="5">
    <location>
        <begin position="307"/>
        <end position="326"/>
    </location>
</feature>
<keyword evidence="7" id="KW-1185">Reference proteome</keyword>
<feature type="non-terminal residue" evidence="6">
    <location>
        <position position="1"/>
    </location>
</feature>
<feature type="compositionally biased region" description="Polar residues" evidence="5">
    <location>
        <begin position="195"/>
        <end position="228"/>
    </location>
</feature>
<dbReference type="GO" id="GO:0005840">
    <property type="term" value="C:ribosome"/>
    <property type="evidence" value="ECO:0007669"/>
    <property type="project" value="UniProtKB-KW"/>
</dbReference>
<organism evidence="6 7">
    <name type="scientific">Mesorhabditis spiculigera</name>
    <dbReference type="NCBI Taxonomy" id="96644"/>
    <lineage>
        <taxon>Eukaryota</taxon>
        <taxon>Metazoa</taxon>
        <taxon>Ecdysozoa</taxon>
        <taxon>Nematoda</taxon>
        <taxon>Chromadorea</taxon>
        <taxon>Rhabditida</taxon>
        <taxon>Rhabditina</taxon>
        <taxon>Rhabditomorpha</taxon>
        <taxon>Rhabditoidea</taxon>
        <taxon>Rhabditidae</taxon>
        <taxon>Mesorhabditinae</taxon>
        <taxon>Mesorhabditis</taxon>
    </lineage>
</organism>
<comment type="similarity">
    <text evidence="1 4">Belongs to the eukaryotic ribosomal protein eL42 family.</text>
</comment>
<dbReference type="SUPFAM" id="SSF57829">
    <property type="entry name" value="Zn-binding ribosomal proteins"/>
    <property type="match status" value="1"/>
</dbReference>
<evidence type="ECO:0000256" key="1">
    <source>
        <dbReference type="ARBA" id="ARBA00009364"/>
    </source>
</evidence>
<feature type="region of interest" description="Disordered" evidence="5">
    <location>
        <begin position="451"/>
        <end position="477"/>
    </location>
</feature>
<feature type="compositionally biased region" description="Low complexity" evidence="5">
    <location>
        <begin position="350"/>
        <end position="360"/>
    </location>
</feature>
<feature type="compositionally biased region" description="Polar residues" evidence="5">
    <location>
        <begin position="167"/>
        <end position="189"/>
    </location>
</feature>
<evidence type="ECO:0000313" key="6">
    <source>
        <dbReference type="EMBL" id="CAJ0564566.1"/>
    </source>
</evidence>
<dbReference type="Gene3D" id="3.10.450.80">
    <property type="match status" value="1"/>
</dbReference>
<feature type="region of interest" description="Disordered" evidence="5">
    <location>
        <begin position="523"/>
        <end position="544"/>
    </location>
</feature>
<dbReference type="InterPro" id="IPR008984">
    <property type="entry name" value="SMAD_FHA_dom_sf"/>
</dbReference>
<evidence type="ECO:0000256" key="2">
    <source>
        <dbReference type="ARBA" id="ARBA00022980"/>
    </source>
</evidence>
<dbReference type="AlphaFoldDB" id="A0AA36CAQ2"/>
<feature type="region of interest" description="Disordered" evidence="5">
    <location>
        <begin position="398"/>
        <end position="430"/>
    </location>
</feature>
<reference evidence="6" key="1">
    <citation type="submission" date="2023-06" db="EMBL/GenBank/DDBJ databases">
        <authorList>
            <person name="Delattre M."/>
        </authorList>
    </citation>
    <scope>NUCLEOTIDE SEQUENCE</scope>
    <source>
        <strain evidence="6">AF72</strain>
    </source>
</reference>
<comment type="caution">
    <text evidence="6">The sequence shown here is derived from an EMBL/GenBank/DDBJ whole genome shotgun (WGS) entry which is preliminary data.</text>
</comment>
<name>A0AA36CAQ2_9BILA</name>
<accession>A0AA36CAQ2</accession>
<evidence type="ECO:0000256" key="3">
    <source>
        <dbReference type="ARBA" id="ARBA00023274"/>
    </source>
</evidence>
<dbReference type="Pfam" id="PF00935">
    <property type="entry name" value="Ribosomal_L44"/>
    <property type="match status" value="1"/>
</dbReference>
<feature type="region of interest" description="Disordered" evidence="5">
    <location>
        <begin position="167"/>
        <end position="264"/>
    </location>
</feature>
<dbReference type="CDD" id="cd00060">
    <property type="entry name" value="FHA"/>
    <property type="match status" value="1"/>
</dbReference>
<keyword evidence="2 4" id="KW-0689">Ribosomal protein</keyword>
<dbReference type="GO" id="GO:0003735">
    <property type="term" value="F:structural constituent of ribosome"/>
    <property type="evidence" value="ECO:0007669"/>
    <property type="project" value="InterPro"/>
</dbReference>